<proteinExistence type="predicted"/>
<protein>
    <recommendedName>
        <fullName evidence="3">Restriction endonuclease</fullName>
    </recommendedName>
</protein>
<name>A0A1H1NQZ0_9PSED</name>
<dbReference type="EMBL" id="LT629762">
    <property type="protein sequence ID" value="SDS01434.1"/>
    <property type="molecule type" value="Genomic_DNA"/>
</dbReference>
<evidence type="ECO:0008006" key="3">
    <source>
        <dbReference type="Google" id="ProtNLM"/>
    </source>
</evidence>
<reference evidence="1 2" key="1">
    <citation type="submission" date="2016-10" db="EMBL/GenBank/DDBJ databases">
        <authorList>
            <person name="de Groot N.N."/>
        </authorList>
    </citation>
    <scope>NUCLEOTIDE SEQUENCE [LARGE SCALE GENOMIC DNA]</scope>
    <source>
        <strain evidence="1 2">LMG 26867</strain>
    </source>
</reference>
<evidence type="ECO:0000313" key="1">
    <source>
        <dbReference type="EMBL" id="SDS01434.1"/>
    </source>
</evidence>
<dbReference type="RefSeq" id="WP_092270376.1">
    <property type="nucleotide sequence ID" value="NZ_LT629762.1"/>
</dbReference>
<dbReference type="AlphaFoldDB" id="A0A1H1NQZ0"/>
<gene>
    <name evidence="1" type="ORF">SAMN05216222_0501</name>
</gene>
<accession>A0A1H1NQZ0</accession>
<dbReference type="Proteomes" id="UP000198481">
    <property type="component" value="Chromosome I"/>
</dbReference>
<evidence type="ECO:0000313" key="2">
    <source>
        <dbReference type="Proteomes" id="UP000198481"/>
    </source>
</evidence>
<sequence>MSAPFDPLSPDDLLAEPTPFEGHVLDPQIETLPLHDLTWPNFEKLCARLIQHRYDVRSFKYGRPGQAQEGIDVTWRLPAAQKRHVAQVKHWKQIKASDIKQWVAHFCNGKLATQTQQYILCLSIDVDDDRKAYHAWDAAEQSLAAQGIDAQLWDKSCIVELLREAPHLVQTFFSKAIKERFCNELPMPEPDSQTFRPRYVSIQDSLVTLENTTIRLELLTPTQENPRPSAILSFGRADLSGIILGLDRDEVVAWLQWVSHYQEGDAVPFGHRSYNNDQKYILSTQQSRLTLEKQELDDLIWALKQAWGPYRAAIETLEAKWQVLRFKRLHRDAGNTYGLYRISRALWRLICDYTRQHQSDDGDSPEHIFESSGSGMLKVYVPRKTSDLDAGHHLIAYVFQEGGHINGFGEDMITLGWSPTKIHGGAVQFSPRKQWNAEITHQWFAEQLIPRVLRWYERQQYQNLSWLNKLRHTLNGADLNGATSNVATSNVAPARHQLEGHFYSKAGMATRAFNEFRSARETIQSLHQMQSHFSVYQRDAAIEPALVQVATACVEELAHKLPECHHDYVRGNLGLDSRPLGEGILHLLANLEGRAGAARLEMTLRSIICCCETTHDLSDTDYRWLTHSLMPVWLRMREDMLCDMFR</sequence>
<organism evidence="1 2">
    <name type="scientific">Pseudomonas prosekii</name>
    <dbReference type="NCBI Taxonomy" id="1148509"/>
    <lineage>
        <taxon>Bacteria</taxon>
        <taxon>Pseudomonadati</taxon>
        <taxon>Pseudomonadota</taxon>
        <taxon>Gammaproteobacteria</taxon>
        <taxon>Pseudomonadales</taxon>
        <taxon>Pseudomonadaceae</taxon>
        <taxon>Pseudomonas</taxon>
    </lineage>
</organism>